<feature type="domain" description="Bacteriophage phiJL001 Gp84 C-terminal" evidence="1">
    <location>
        <begin position="203"/>
        <end position="280"/>
    </location>
</feature>
<accession>A0A847S364</accession>
<evidence type="ECO:0000313" key="3">
    <source>
        <dbReference type="Proteomes" id="UP000587991"/>
    </source>
</evidence>
<dbReference type="Pfam" id="PF09931">
    <property type="entry name" value="Phage_phiJL001_Gp84_N"/>
    <property type="match status" value="1"/>
</dbReference>
<dbReference type="InterPro" id="IPR018964">
    <property type="entry name" value="Phage_phiJL001_Gp84_C"/>
</dbReference>
<protein>
    <submittedName>
        <fullName evidence="2">DUF2163 domain-containing protein</fullName>
    </submittedName>
</protein>
<reference evidence="2 3" key="1">
    <citation type="submission" date="2020-04" db="EMBL/GenBank/DDBJ databases">
        <title>Draft genome of Leeia sp. IMCC25680.</title>
        <authorList>
            <person name="Song J."/>
            <person name="Cho J.-C."/>
        </authorList>
    </citation>
    <scope>NUCLEOTIDE SEQUENCE [LARGE SCALE GENOMIC DNA]</scope>
    <source>
        <strain evidence="2 3">IMCC25680</strain>
    </source>
</reference>
<evidence type="ECO:0000313" key="2">
    <source>
        <dbReference type="EMBL" id="NLR74204.1"/>
    </source>
</evidence>
<organism evidence="2 3">
    <name type="scientific">Leeia aquatica</name>
    <dbReference type="NCBI Taxonomy" id="2725557"/>
    <lineage>
        <taxon>Bacteria</taxon>
        <taxon>Pseudomonadati</taxon>
        <taxon>Pseudomonadota</taxon>
        <taxon>Betaproteobacteria</taxon>
        <taxon>Neisseriales</taxon>
        <taxon>Leeiaceae</taxon>
        <taxon>Leeia</taxon>
    </lineage>
</organism>
<dbReference type="AlphaFoldDB" id="A0A847S364"/>
<evidence type="ECO:0000259" key="1">
    <source>
        <dbReference type="Pfam" id="PF09356"/>
    </source>
</evidence>
<dbReference type="NCBIfam" id="TIGR02218">
    <property type="entry name" value="phg_TIGR02218"/>
    <property type="match status" value="1"/>
</dbReference>
<dbReference type="Pfam" id="PF09356">
    <property type="entry name" value="Phage_BR0599"/>
    <property type="match status" value="1"/>
</dbReference>
<dbReference type="EMBL" id="JABAIM010000001">
    <property type="protein sequence ID" value="NLR74204.1"/>
    <property type="molecule type" value="Genomic_DNA"/>
</dbReference>
<keyword evidence="3" id="KW-1185">Reference proteome</keyword>
<dbReference type="RefSeq" id="WP_168875832.1">
    <property type="nucleotide sequence ID" value="NZ_JABAIM010000001.1"/>
</dbReference>
<sequence>MKTASQPLLDLLNSQDAFCMADLFVFVLQGGQVLRYTSADTPVSWQGETYLSTGPGFKRGRTQLSLGVQVDTLEVTVFASVTDQINGQPFVAHAMRGGLDGANLTLSRAFLSRWDAPVVGVLSLFSGRVAEVSGTRGACHLQVKSDLELLNIKMPRNLYQPSCLHTVYDAGCAVSRASMVQTGSIVQVLDPNRFVVSLPRPAGWFDQGLITFSSGANAGISRTVRSYAEGQQVQIALPFPAAVQPGDAISMLPGCDKTQTTCQGKFNNLARFRGFPYIPVPETAA</sequence>
<gene>
    <name evidence="2" type="ORF">HF682_03430</name>
</gene>
<dbReference type="InterPro" id="IPR011928">
    <property type="entry name" value="Phage_phiJL001_Gp84"/>
</dbReference>
<dbReference type="Proteomes" id="UP000587991">
    <property type="component" value="Unassembled WGS sequence"/>
</dbReference>
<proteinExistence type="predicted"/>
<comment type="caution">
    <text evidence="2">The sequence shown here is derived from an EMBL/GenBank/DDBJ whole genome shotgun (WGS) entry which is preliminary data.</text>
</comment>
<name>A0A847S364_9NEIS</name>